<feature type="transmembrane region" description="Helical" evidence="2">
    <location>
        <begin position="749"/>
        <end position="772"/>
    </location>
</feature>
<feature type="transmembrane region" description="Helical" evidence="2">
    <location>
        <begin position="566"/>
        <end position="588"/>
    </location>
</feature>
<dbReference type="EMBL" id="MU865940">
    <property type="protein sequence ID" value="KAK4448903.1"/>
    <property type="molecule type" value="Genomic_DNA"/>
</dbReference>
<keyword evidence="4" id="KW-1185">Reference proteome</keyword>
<feature type="transmembrane region" description="Helical" evidence="2">
    <location>
        <begin position="1171"/>
        <end position="1190"/>
    </location>
</feature>
<reference evidence="3" key="2">
    <citation type="submission" date="2023-05" db="EMBL/GenBank/DDBJ databases">
        <authorList>
            <consortium name="Lawrence Berkeley National Laboratory"/>
            <person name="Steindorff A."/>
            <person name="Hensen N."/>
            <person name="Bonometti L."/>
            <person name="Westerberg I."/>
            <person name="Brannstrom I.O."/>
            <person name="Guillou S."/>
            <person name="Cros-Aarteil S."/>
            <person name="Calhoun S."/>
            <person name="Haridas S."/>
            <person name="Kuo A."/>
            <person name="Mondo S."/>
            <person name="Pangilinan J."/>
            <person name="Riley R."/>
            <person name="Labutti K."/>
            <person name="Andreopoulos B."/>
            <person name="Lipzen A."/>
            <person name="Chen C."/>
            <person name="Yanf M."/>
            <person name="Daum C."/>
            <person name="Ng V."/>
            <person name="Clum A."/>
            <person name="Ohm R."/>
            <person name="Martin F."/>
            <person name="Silar P."/>
            <person name="Natvig D."/>
            <person name="Lalanne C."/>
            <person name="Gautier V."/>
            <person name="Ament-Velasquez S.L."/>
            <person name="Kruys A."/>
            <person name="Hutchinson M.I."/>
            <person name="Powell A.J."/>
            <person name="Barry K."/>
            <person name="Miller A.N."/>
            <person name="Grigoriev I.V."/>
            <person name="Debuchy R."/>
            <person name="Gladieux P."/>
            <person name="Thoren M.H."/>
            <person name="Johannesson H."/>
        </authorList>
    </citation>
    <scope>NUCLEOTIDE SEQUENCE</scope>
    <source>
        <strain evidence="3">PSN243</strain>
    </source>
</reference>
<evidence type="ECO:0000256" key="1">
    <source>
        <dbReference type="SAM" id="MobiDB-lite"/>
    </source>
</evidence>
<feature type="transmembrane region" description="Helical" evidence="2">
    <location>
        <begin position="1202"/>
        <end position="1222"/>
    </location>
</feature>
<reference evidence="3" key="1">
    <citation type="journal article" date="2023" name="Mol. Phylogenet. Evol.">
        <title>Genome-scale phylogeny and comparative genomics of the fungal order Sordariales.</title>
        <authorList>
            <person name="Hensen N."/>
            <person name="Bonometti L."/>
            <person name="Westerberg I."/>
            <person name="Brannstrom I.O."/>
            <person name="Guillou S."/>
            <person name="Cros-Aarteil S."/>
            <person name="Calhoun S."/>
            <person name="Haridas S."/>
            <person name="Kuo A."/>
            <person name="Mondo S."/>
            <person name="Pangilinan J."/>
            <person name="Riley R."/>
            <person name="LaButti K."/>
            <person name="Andreopoulos B."/>
            <person name="Lipzen A."/>
            <person name="Chen C."/>
            <person name="Yan M."/>
            <person name="Daum C."/>
            <person name="Ng V."/>
            <person name="Clum A."/>
            <person name="Steindorff A."/>
            <person name="Ohm R.A."/>
            <person name="Martin F."/>
            <person name="Silar P."/>
            <person name="Natvig D.O."/>
            <person name="Lalanne C."/>
            <person name="Gautier V."/>
            <person name="Ament-Velasquez S.L."/>
            <person name="Kruys A."/>
            <person name="Hutchinson M.I."/>
            <person name="Powell A.J."/>
            <person name="Barry K."/>
            <person name="Miller A.N."/>
            <person name="Grigoriev I.V."/>
            <person name="Debuchy R."/>
            <person name="Gladieux P."/>
            <person name="Hiltunen Thoren M."/>
            <person name="Johannesson H."/>
        </authorList>
    </citation>
    <scope>NUCLEOTIDE SEQUENCE</scope>
    <source>
        <strain evidence="3">PSN243</strain>
    </source>
</reference>
<dbReference type="InterPro" id="IPR021840">
    <property type="entry name" value="DUF3433"/>
</dbReference>
<keyword evidence="2" id="KW-0472">Membrane</keyword>
<feature type="compositionally biased region" description="Polar residues" evidence="1">
    <location>
        <begin position="35"/>
        <end position="51"/>
    </location>
</feature>
<proteinExistence type="predicted"/>
<gene>
    <name evidence="3" type="ORF">QBC34DRAFT_100664</name>
</gene>
<accession>A0AAV9GNJ2</accession>
<keyword evidence="2" id="KW-1133">Transmembrane helix</keyword>
<comment type="caution">
    <text evidence="3">The sequence shown here is derived from an EMBL/GenBank/DDBJ whole genome shotgun (WGS) entry which is preliminary data.</text>
</comment>
<dbReference type="PANTHER" id="PTHR37544">
    <property type="entry name" value="SPRAY-RELATED"/>
    <property type="match status" value="1"/>
</dbReference>
<feature type="transmembrane region" description="Helical" evidence="2">
    <location>
        <begin position="685"/>
        <end position="709"/>
    </location>
</feature>
<evidence type="ECO:0000313" key="3">
    <source>
        <dbReference type="EMBL" id="KAK4448903.1"/>
    </source>
</evidence>
<feature type="transmembrane region" description="Helical" evidence="2">
    <location>
        <begin position="646"/>
        <end position="665"/>
    </location>
</feature>
<feature type="compositionally biased region" description="Basic and acidic residues" evidence="1">
    <location>
        <begin position="1266"/>
        <end position="1297"/>
    </location>
</feature>
<name>A0AAV9GNJ2_9PEZI</name>
<protein>
    <submittedName>
        <fullName evidence="3">Uncharacterized protein</fullName>
    </submittedName>
</protein>
<feature type="transmembrane region" description="Helical" evidence="2">
    <location>
        <begin position="65"/>
        <end position="85"/>
    </location>
</feature>
<sequence>MGSHDNSTMGSRLPQVEKLSQGDLTKEFEPKLEKSSSNGTISTTSEATTSPRPGWQPFFLKRRTLVALFAFLFAQVVGLITLYTYSSTHGGILPVAETYHQLWKYGPNAVLAVIIALWMQVDYRTKQIAAFKTFYSERTATADSLKIDYFSKINVMVLVSSFKKRHWKVATAASATLLLQAAAIVSTSLLERQSVPISYPVTGVVPLASFSPQLNFNPKKLNQTDFTLLEFVSNERVAADEAGQRLPAGTTMSLAYQPLSLPVPVPENDQSFAVPGSTASVTAEVDYFSPSISCTTVFEKVTAMISLAESGIQKLEVDEPDLSIALVINVRLPEEPELSEGSPIFLDGNLTVIHGNRTLQASPELLISPTTRAPIANFQMLMWAFRVNCGVGRNETKYMWDTDLRSESITALEEGCDEGVSILSTLQTGSGDGLLESFTMTLMECSPDDRHGKATIGFKNTDRQDQEPVIKNLEEASFPGKPSYREDVFLSTMWSLFNNQHMNTLIDEGTPGQEEDLTVSRTLRRFVDRSYKAMAVQIFRIGSFTPSNTTVPVIIHSQISRLTIHALSWGSMVALLTIASLLCASLAWTSWDDSLSQDPSTLAGAGALLASYDGRGIKVMELRQRVRETMDGTPWRPWGTTRTSQATAIALLASLAALLQVTYSLSATKNGLVAIRADSWAHYSWTLLPGAVVAGLQFMVASMGFNYLLLQPFVTLVCGGSRGINGLFDNYIFGLLPTHLWRMARSRHVSLGAITLAALSTTLALVVVGDLFTLSGEGSERSSFSLQADGFPGPDSPVYNWTAFFPGIPTQLINWIPQGDAKYADTLPLMDFTTNDSFATPRFLFTSDGDATSALGSAVIRAPVARGRLNCTVVESRCSATTIVQPDVLDFNVTRLWCNQWTVQIPEGMRGIPKKCLSPTGSLLFNQTRCWPESPSLRSLSLENQAIIDNRLRSQYGVDLAADRTSLVGEVDQNDDRNDANDCPIFLEYGQEVLGDCPSSLVSFAVCIPYLEFSSADITFALPDATLENVTTVPSSETHQHIYGMGRYATYWSNYNFNASAPSSPYYRLSNRSDDIASPSIFPKRPSNIFTAITSTIHRDHITLEELVSTSPDSQARVLSQIETRWARNIARIVRNNLTTTEGFEPPQTINITIKDFTKRGLVQNEETTRILQALFCAAALLILGGGILLKPAERKRMDGLLPFAPSSVGAMVVLFGGSRILEEMRRSGEKEGLSEKQLRKRLDIPGRFYALRDWDAKEGGSSTSVRKEAPGVKKAETKKETKEIKTESRKEKGDGWRIDFEDMEDKGTVRVVDLGEKLESKSS</sequence>
<feature type="region of interest" description="Disordered" evidence="1">
    <location>
        <begin position="1259"/>
        <end position="1297"/>
    </location>
</feature>
<feature type="compositionally biased region" description="Polar residues" evidence="1">
    <location>
        <begin position="1"/>
        <end position="10"/>
    </location>
</feature>
<keyword evidence="2" id="KW-0812">Transmembrane</keyword>
<feature type="compositionally biased region" description="Basic and acidic residues" evidence="1">
    <location>
        <begin position="24"/>
        <end position="34"/>
    </location>
</feature>
<evidence type="ECO:0000256" key="2">
    <source>
        <dbReference type="SAM" id="Phobius"/>
    </source>
</evidence>
<organism evidence="3 4">
    <name type="scientific">Podospora aff. communis PSN243</name>
    <dbReference type="NCBI Taxonomy" id="3040156"/>
    <lineage>
        <taxon>Eukaryota</taxon>
        <taxon>Fungi</taxon>
        <taxon>Dikarya</taxon>
        <taxon>Ascomycota</taxon>
        <taxon>Pezizomycotina</taxon>
        <taxon>Sordariomycetes</taxon>
        <taxon>Sordariomycetidae</taxon>
        <taxon>Sordariales</taxon>
        <taxon>Podosporaceae</taxon>
        <taxon>Podospora</taxon>
    </lineage>
</organism>
<dbReference type="PANTHER" id="PTHR37544:SF3">
    <property type="entry name" value="SPRAY"/>
    <property type="match status" value="1"/>
</dbReference>
<dbReference type="Proteomes" id="UP001321760">
    <property type="component" value="Unassembled WGS sequence"/>
</dbReference>
<feature type="region of interest" description="Disordered" evidence="1">
    <location>
        <begin position="1"/>
        <end position="51"/>
    </location>
</feature>
<feature type="transmembrane region" description="Helical" evidence="2">
    <location>
        <begin position="105"/>
        <end position="123"/>
    </location>
</feature>
<dbReference type="Pfam" id="PF11915">
    <property type="entry name" value="DUF3433"/>
    <property type="match status" value="2"/>
</dbReference>
<evidence type="ECO:0000313" key="4">
    <source>
        <dbReference type="Proteomes" id="UP001321760"/>
    </source>
</evidence>